<organism evidence="1 2">
    <name type="scientific">Streptococcus pseudoporcinus</name>
    <dbReference type="NCBI Taxonomy" id="361101"/>
    <lineage>
        <taxon>Bacteria</taxon>
        <taxon>Bacillati</taxon>
        <taxon>Bacillota</taxon>
        <taxon>Bacilli</taxon>
        <taxon>Lactobacillales</taxon>
        <taxon>Streptococcaceae</taxon>
        <taxon>Streptococcus</taxon>
    </lineage>
</organism>
<dbReference type="GO" id="GO:0003677">
    <property type="term" value="F:DNA binding"/>
    <property type="evidence" value="ECO:0007669"/>
    <property type="project" value="InterPro"/>
</dbReference>
<gene>
    <name evidence="1" type="ORF">NCTC5385_00421</name>
</gene>
<protein>
    <submittedName>
        <fullName evidence="1">Phage repressor</fullName>
    </submittedName>
</protein>
<dbReference type="AlphaFoldDB" id="A0A4U9XNS5"/>
<proteinExistence type="predicted"/>
<evidence type="ECO:0000313" key="2">
    <source>
        <dbReference type="Proteomes" id="UP000304914"/>
    </source>
</evidence>
<accession>A0A4U9XNS5</accession>
<sequence length="71" mass="8006">MVNKRKLRAVIVEKNTTQELLANELNIDRSTFSRKMSVNGKFTVEEANEIVKSLGLTKDEALAIFFADTFA</sequence>
<dbReference type="Proteomes" id="UP000304914">
    <property type="component" value="Chromosome"/>
</dbReference>
<evidence type="ECO:0000313" key="1">
    <source>
        <dbReference type="EMBL" id="VTS14739.1"/>
    </source>
</evidence>
<name>A0A4U9XNS5_9STRE</name>
<dbReference type="InterPro" id="IPR010982">
    <property type="entry name" value="Lambda_DNA-bd_dom_sf"/>
</dbReference>
<reference evidence="1 2" key="1">
    <citation type="submission" date="2019-05" db="EMBL/GenBank/DDBJ databases">
        <authorList>
            <consortium name="Pathogen Informatics"/>
        </authorList>
    </citation>
    <scope>NUCLEOTIDE SEQUENCE [LARGE SCALE GENOMIC DNA]</scope>
    <source>
        <strain evidence="1 2">NCTC5385</strain>
    </source>
</reference>
<dbReference type="Gene3D" id="1.10.260.40">
    <property type="entry name" value="lambda repressor-like DNA-binding domains"/>
    <property type="match status" value="1"/>
</dbReference>
<dbReference type="SUPFAM" id="SSF47413">
    <property type="entry name" value="lambda repressor-like DNA-binding domains"/>
    <property type="match status" value="1"/>
</dbReference>
<dbReference type="EMBL" id="LR594035">
    <property type="protein sequence ID" value="VTS14739.1"/>
    <property type="molecule type" value="Genomic_DNA"/>
</dbReference>
<dbReference type="RefSeq" id="WP_138068047.1">
    <property type="nucleotide sequence ID" value="NZ_LR594035.1"/>
</dbReference>